<feature type="domain" description="PRTase-CE" evidence="3">
    <location>
        <begin position="262"/>
        <end position="510"/>
    </location>
</feature>
<dbReference type="InterPro" id="IPR002078">
    <property type="entry name" value="Sigma_54_int"/>
</dbReference>
<evidence type="ECO:0000259" key="3">
    <source>
        <dbReference type="Pfam" id="PF24390"/>
    </source>
</evidence>
<evidence type="ECO:0000259" key="2">
    <source>
        <dbReference type="Pfam" id="PF00158"/>
    </source>
</evidence>
<dbReference type="GO" id="GO:0006355">
    <property type="term" value="P:regulation of DNA-templated transcription"/>
    <property type="evidence" value="ECO:0007669"/>
    <property type="project" value="InterPro"/>
</dbReference>
<dbReference type="AlphaFoldDB" id="A0A2P8HZA3"/>
<proteinExistence type="predicted"/>
<dbReference type="Pfam" id="PF00158">
    <property type="entry name" value="Sigma54_activat"/>
    <property type="match status" value="1"/>
</dbReference>
<dbReference type="InterPro" id="IPR056920">
    <property type="entry name" value="PRTase-CE"/>
</dbReference>
<dbReference type="Gene3D" id="3.40.50.300">
    <property type="entry name" value="P-loop containing nucleotide triphosphate hydrolases"/>
    <property type="match status" value="1"/>
</dbReference>
<dbReference type="EMBL" id="PYAX01000020">
    <property type="protein sequence ID" value="PSL51537.1"/>
    <property type="molecule type" value="Genomic_DNA"/>
</dbReference>
<name>A0A2P8HZA3_SACCR</name>
<comment type="caution">
    <text evidence="4">The sequence shown here is derived from an EMBL/GenBank/DDBJ whole genome shotgun (WGS) entry which is preliminary data.</text>
</comment>
<dbReference type="SUPFAM" id="SSF52540">
    <property type="entry name" value="P-loop containing nucleoside triphosphate hydrolases"/>
    <property type="match status" value="1"/>
</dbReference>
<protein>
    <submittedName>
        <fullName evidence="4">Sigma-54 interacting transcriptional regulator</fullName>
    </submittedName>
</protein>
<evidence type="ECO:0000313" key="4">
    <source>
        <dbReference type="EMBL" id="PSL51537.1"/>
    </source>
</evidence>
<feature type="region of interest" description="Disordered" evidence="1">
    <location>
        <begin position="519"/>
        <end position="542"/>
    </location>
</feature>
<accession>A0A2P8HZA3</accession>
<feature type="domain" description="Sigma-54 factor interaction" evidence="2">
    <location>
        <begin position="4"/>
        <end position="139"/>
    </location>
</feature>
<keyword evidence="5" id="KW-1185">Reference proteome</keyword>
<gene>
    <name evidence="4" type="ORF">B0I31_12071</name>
</gene>
<evidence type="ECO:0000256" key="1">
    <source>
        <dbReference type="SAM" id="MobiDB-lite"/>
    </source>
</evidence>
<dbReference type="Proteomes" id="UP000241118">
    <property type="component" value="Unassembled WGS sequence"/>
</dbReference>
<organism evidence="4 5">
    <name type="scientific">Saccharothrix carnea</name>
    <dbReference type="NCBI Taxonomy" id="1280637"/>
    <lineage>
        <taxon>Bacteria</taxon>
        <taxon>Bacillati</taxon>
        <taxon>Actinomycetota</taxon>
        <taxon>Actinomycetes</taxon>
        <taxon>Pseudonocardiales</taxon>
        <taxon>Pseudonocardiaceae</taxon>
        <taxon>Saccharothrix</taxon>
    </lineage>
</organism>
<sequence>MLSGSQRDLLELLHNAAVGANRYQTVLLTGPAGAGKRTLAHSLACNLGLDFTPIMAGDSVESLSEMLFGTVADAERASGGGVAPGLLGQESATVLFLSGLQDLPRDFAQKMRTVVSERRYTDALGARQHVAEDIMIIGSRRIVASSEIPLDHWLWTAFARRIDVPVPSAPSCLMTIAGSMLTSLVGRSTLSDDGDLPEVLSSVAGAGDHLHLLRRLLGVACSYDPNRPVGPASILAAVPGDTRWLLNQVHFRGQELSEERLKSWLDQFPSALQPLASQLFRSVAERYFIGLQEYHRALATLIDTSGIPEFGRVSFCEWQGQGKSGPRVAHDLKNQGNWLCPEDLDLRATDEVWPTFNGKPPEWFVITDDIVGSGGSLRACTKEEDAPVKRLLRRFPDAKLRILVVVGFDAALQDVLTDLSAFRDRVDIAAYRRLGDRDRCFTETSEIITDPRLRDELQAFCLHGGRLNINKKIRLGYQELAALVVFHNTVPNISLPLLWYDSNSWQSLFPASGLRTDPPHVSAPAAKTGGVKRSGIDGDSIS</sequence>
<reference evidence="4 5" key="1">
    <citation type="submission" date="2018-03" db="EMBL/GenBank/DDBJ databases">
        <title>Genomic Encyclopedia of Type Strains, Phase III (KMG-III): the genomes of soil and plant-associated and newly described type strains.</title>
        <authorList>
            <person name="Whitman W."/>
        </authorList>
    </citation>
    <scope>NUCLEOTIDE SEQUENCE [LARGE SCALE GENOMIC DNA]</scope>
    <source>
        <strain evidence="4 5">CGMCC 4.7097</strain>
    </source>
</reference>
<dbReference type="Pfam" id="PF24390">
    <property type="entry name" value="PRTase-CE"/>
    <property type="match status" value="1"/>
</dbReference>
<evidence type="ECO:0000313" key="5">
    <source>
        <dbReference type="Proteomes" id="UP000241118"/>
    </source>
</evidence>
<dbReference type="GO" id="GO:0005524">
    <property type="term" value="F:ATP binding"/>
    <property type="evidence" value="ECO:0007669"/>
    <property type="project" value="InterPro"/>
</dbReference>
<dbReference type="InterPro" id="IPR027417">
    <property type="entry name" value="P-loop_NTPase"/>
</dbReference>